<dbReference type="InterPro" id="IPR006102">
    <property type="entry name" value="Ig-like_GH2"/>
</dbReference>
<sequence length="773" mass="85803">MNRETKINSGWRFSLTEPPITARYRARFNVYAATRAGARCPASVSGYDDSKWKPVDIPHDWLPSMPYEEGELQFQGGMKRGHGWYRKEFTLPAETEGKNILLRFEGIAGNSEIYVNGFLIKRNFSSFNEITADITDIAVPGEKNAVAVYVDRSDIEKWAYEGAGIYRHVKLIIKDPVHLAENGIFPHAEPSDNNGWKTGVEVTVENSGYDDADFTAVLRITSPDGEEILTSETSGTVSACGRCTVTFEETVEHPALWDTENPALYRVTVEILSGASSDLDIAPLGFRYFHADPDRGFFLNGRPLKLRGVCAHQDHAGIGVALPDSMIRYRMGLIKEMGCNAFRCSHHTQSRVLLDWCDENGIVVIDENREFSTSETAVGYLREQIIRDRVHPSVMFYAVFNEEPIAAERAGRRIYDRLAEVIRSLDGTRLLTGAMNNGTVFGEEGVGAVLDVTGFNYCLDGFPEFHRLHPECPIMGIEDAAPFSTRGQYVSDFERRLVACDDSVHKEAFTTIREAMTVTEKNDWICGTFIWSAFDYRGEAHLNSLPGGKSYPGWPAVIAQYGLMDLCGFPKGGYWFYRAFTDKKPFCRIIGDWNGIPGEKKRIVTVTNCDEIAVNLNGELIGRRENDIFVQNEWEIPFEAGELVCVGFSDGKEVCRSSVFTFLAPEKIVLEPQKAYFDDDEDAFAVTVSAVDRNGHPVLSADNHVVFSVTGGKILGCGNGNPTSHESDVLPERNLFCGLCTVIVAPLPGSERITLKAEAKALIGDVAVIGRNG</sequence>
<dbReference type="InterPro" id="IPR040605">
    <property type="entry name" value="Glyco_hydro2_dom5"/>
</dbReference>
<evidence type="ECO:0000256" key="1">
    <source>
        <dbReference type="ARBA" id="ARBA00007401"/>
    </source>
</evidence>
<dbReference type="Gene3D" id="2.60.40.10">
    <property type="entry name" value="Immunoglobulins"/>
    <property type="match status" value="3"/>
</dbReference>
<evidence type="ECO:0000313" key="10">
    <source>
        <dbReference type="Proteomes" id="UP001139365"/>
    </source>
</evidence>
<dbReference type="InterPro" id="IPR036156">
    <property type="entry name" value="Beta-gal/glucu_dom_sf"/>
</dbReference>
<dbReference type="SUPFAM" id="SSF49303">
    <property type="entry name" value="beta-Galactosidase/glucuronidase domain"/>
    <property type="match status" value="1"/>
</dbReference>
<evidence type="ECO:0000256" key="2">
    <source>
        <dbReference type="ARBA" id="ARBA00022801"/>
    </source>
</evidence>
<dbReference type="SUPFAM" id="SSF51445">
    <property type="entry name" value="(Trans)glycosidases"/>
    <property type="match status" value="1"/>
</dbReference>
<dbReference type="Gene3D" id="2.60.120.260">
    <property type="entry name" value="Galactose-binding domain-like"/>
    <property type="match status" value="1"/>
</dbReference>
<dbReference type="Gene3D" id="3.20.20.80">
    <property type="entry name" value="Glycosidases"/>
    <property type="match status" value="1"/>
</dbReference>
<evidence type="ECO:0000259" key="8">
    <source>
        <dbReference type="Pfam" id="PF18565"/>
    </source>
</evidence>
<feature type="domain" description="Glycosyl hydrolases family 2 sugar binding" evidence="6">
    <location>
        <begin position="79"/>
        <end position="172"/>
    </location>
</feature>
<evidence type="ECO:0000259" key="6">
    <source>
        <dbReference type="Pfam" id="PF02837"/>
    </source>
</evidence>
<feature type="domain" description="Glycoside hydrolase family 2 immunoglobulin-like beta-sandwich" evidence="4">
    <location>
        <begin position="187"/>
        <end position="287"/>
    </location>
</feature>
<evidence type="ECO:0000313" key="9">
    <source>
        <dbReference type="EMBL" id="MCI5754764.1"/>
    </source>
</evidence>
<feature type="domain" description="Glycoside hydrolase family 2 catalytic" evidence="5">
    <location>
        <begin position="295"/>
        <end position="369"/>
    </location>
</feature>
<gene>
    <name evidence="9" type="ORF">MR241_00535</name>
</gene>
<dbReference type="Proteomes" id="UP001139365">
    <property type="component" value="Unassembled WGS sequence"/>
</dbReference>
<reference evidence="9 10" key="1">
    <citation type="submission" date="2022-03" db="EMBL/GenBank/DDBJ databases">
        <title>Metagenome-assembled genomes from swine fecal metagenomes.</title>
        <authorList>
            <person name="Holman D.B."/>
            <person name="Kommadath A."/>
        </authorList>
    </citation>
    <scope>NUCLEOTIDE SEQUENCE [LARGE SCALE GENOMIC DNA]</scope>
    <source>
        <strain evidence="9">SUG147</strain>
    </source>
</reference>
<dbReference type="SUPFAM" id="SSF49785">
    <property type="entry name" value="Galactose-binding domain-like"/>
    <property type="match status" value="1"/>
</dbReference>
<accession>A0AAE3FF65</accession>
<comment type="similarity">
    <text evidence="1">Belongs to the glycosyl hydrolase 2 family.</text>
</comment>
<organism evidence="9 10">
    <name type="scientific">Candidatus Colimorpha enterica</name>
    <dbReference type="NCBI Taxonomy" id="3083063"/>
    <lineage>
        <taxon>Bacteria</taxon>
        <taxon>Pseudomonadati</taxon>
        <taxon>Bacteroidota</taxon>
        <taxon>Bacteroidia</taxon>
        <taxon>Bacteroidales</taxon>
        <taxon>Candidatus Colimorpha</taxon>
    </lineage>
</organism>
<dbReference type="EMBL" id="JALEMU010000014">
    <property type="protein sequence ID" value="MCI5754764.1"/>
    <property type="molecule type" value="Genomic_DNA"/>
</dbReference>
<dbReference type="InterPro" id="IPR013783">
    <property type="entry name" value="Ig-like_fold"/>
</dbReference>
<dbReference type="GO" id="GO:0005975">
    <property type="term" value="P:carbohydrate metabolic process"/>
    <property type="evidence" value="ECO:0007669"/>
    <property type="project" value="InterPro"/>
</dbReference>
<proteinExistence type="inferred from homology"/>
<dbReference type="Pfam" id="PF00703">
    <property type="entry name" value="Glyco_hydro_2"/>
    <property type="match status" value="1"/>
</dbReference>
<evidence type="ECO:0000256" key="3">
    <source>
        <dbReference type="ARBA" id="ARBA00023295"/>
    </source>
</evidence>
<keyword evidence="2" id="KW-0378">Hydrolase</keyword>
<dbReference type="InterPro" id="IPR008979">
    <property type="entry name" value="Galactose-bd-like_sf"/>
</dbReference>
<dbReference type="InterPro" id="IPR006103">
    <property type="entry name" value="Glyco_hydro_2_cat"/>
</dbReference>
<name>A0AAE3FF65_9BACT</name>
<dbReference type="InterPro" id="IPR017853">
    <property type="entry name" value="GH"/>
</dbReference>
<evidence type="ECO:0000259" key="7">
    <source>
        <dbReference type="Pfam" id="PF16355"/>
    </source>
</evidence>
<dbReference type="InterPro" id="IPR006104">
    <property type="entry name" value="Glyco_hydro_2_N"/>
</dbReference>
<dbReference type="PANTHER" id="PTHR42732:SF1">
    <property type="entry name" value="BETA-MANNOSIDASE"/>
    <property type="match status" value="1"/>
</dbReference>
<dbReference type="Pfam" id="PF02837">
    <property type="entry name" value="Glyco_hydro_2_N"/>
    <property type="match status" value="1"/>
</dbReference>
<dbReference type="Pfam" id="PF16355">
    <property type="entry name" value="DUF4982"/>
    <property type="match status" value="1"/>
</dbReference>
<dbReference type="GO" id="GO:0004553">
    <property type="term" value="F:hydrolase activity, hydrolyzing O-glycosyl compounds"/>
    <property type="evidence" value="ECO:0007669"/>
    <property type="project" value="InterPro"/>
</dbReference>
<dbReference type="Pfam" id="PF18565">
    <property type="entry name" value="Glyco_hydro2_C5"/>
    <property type="match status" value="1"/>
</dbReference>
<dbReference type="PANTHER" id="PTHR42732">
    <property type="entry name" value="BETA-GALACTOSIDASE"/>
    <property type="match status" value="1"/>
</dbReference>
<evidence type="ECO:0000259" key="5">
    <source>
        <dbReference type="Pfam" id="PF02836"/>
    </source>
</evidence>
<dbReference type="InterPro" id="IPR051913">
    <property type="entry name" value="GH2_Domain-Containing"/>
</dbReference>
<dbReference type="Pfam" id="PF02836">
    <property type="entry name" value="Glyco_hydro_2_C"/>
    <property type="match status" value="1"/>
</dbReference>
<dbReference type="InterPro" id="IPR032311">
    <property type="entry name" value="DUF4982"/>
</dbReference>
<dbReference type="AlphaFoldDB" id="A0AAE3FF65"/>
<keyword evidence="3" id="KW-0326">Glycosidase</keyword>
<evidence type="ECO:0000259" key="4">
    <source>
        <dbReference type="Pfam" id="PF00703"/>
    </source>
</evidence>
<comment type="caution">
    <text evidence="9">The sequence shown here is derived from an EMBL/GenBank/DDBJ whole genome shotgun (WGS) entry which is preliminary data.</text>
</comment>
<protein>
    <submittedName>
        <fullName evidence="9">DUF4982 domain-containing protein</fullName>
    </submittedName>
</protein>
<feature type="domain" description="DUF4982" evidence="7">
    <location>
        <begin position="598"/>
        <end position="655"/>
    </location>
</feature>
<feature type="domain" description="Glycoside hydrolase family 2" evidence="8">
    <location>
        <begin position="677"/>
        <end position="762"/>
    </location>
</feature>